<sequence>MEQTNSKILIIDDQQVIRFTLGVCLKNIGFTHITSAANGLEAKKCIEQEVFSIIFCDLNMPIADGFEVLRHLGEMSFTGAVIVISDADPDILNSTSNLAKVYNLNIIGCIGKPIEYATVKQLLRGVNIVHTSATNRGNDPISRSQLVGYIESGDLVPFYQPQLDLRAMRISGFEVLARIVTTENKIISPARFIPVAEQSLELVTALTKTIIEAAFKDISINASYFEGLTIAVNISGKVLEEESFPSWLKEQVDKYAIEPELVICELTETALNNDKTKADSQILRLRMLNFKLSIDDFGTGYSSIAQLHSLPFNELKVDQRFIVDCISNPKSAAIVEQSIQMAKAMGLTVVAEGIENKEVEAFVKALGCDIGQGFLYSKPLKLEDVLALESRELERQEKEDT</sequence>
<evidence type="ECO:0008006" key="6">
    <source>
        <dbReference type="Google" id="ProtNLM"/>
    </source>
</evidence>
<organism evidence="4 5">
    <name type="scientific">Pseudoalteromonas luteoviolacea S4054</name>
    <dbReference type="NCBI Taxonomy" id="1129367"/>
    <lineage>
        <taxon>Bacteria</taxon>
        <taxon>Pseudomonadati</taxon>
        <taxon>Pseudomonadota</taxon>
        <taxon>Gammaproteobacteria</taxon>
        <taxon>Alteromonadales</taxon>
        <taxon>Pseudoalteromonadaceae</taxon>
        <taxon>Pseudoalteromonas</taxon>
    </lineage>
</organism>
<dbReference type="PANTHER" id="PTHR33121:SF70">
    <property type="entry name" value="SIGNALING PROTEIN YKOW"/>
    <property type="match status" value="1"/>
</dbReference>
<protein>
    <recommendedName>
        <fullName evidence="6">Diguanylate phosphodiesterase</fullName>
    </recommendedName>
</protein>
<dbReference type="InterPro" id="IPR001789">
    <property type="entry name" value="Sig_transdc_resp-reg_receiver"/>
</dbReference>
<dbReference type="CDD" id="cd01948">
    <property type="entry name" value="EAL"/>
    <property type="match status" value="1"/>
</dbReference>
<dbReference type="EMBL" id="AUXW01000181">
    <property type="protein sequence ID" value="KKE81648.1"/>
    <property type="molecule type" value="Genomic_DNA"/>
</dbReference>
<dbReference type="SUPFAM" id="SSF141868">
    <property type="entry name" value="EAL domain-like"/>
    <property type="match status" value="1"/>
</dbReference>
<dbReference type="PANTHER" id="PTHR33121">
    <property type="entry name" value="CYCLIC DI-GMP PHOSPHODIESTERASE PDEF"/>
    <property type="match status" value="1"/>
</dbReference>
<accession>A0A0F6A6A1</accession>
<dbReference type="SMART" id="SM00448">
    <property type="entry name" value="REC"/>
    <property type="match status" value="1"/>
</dbReference>
<dbReference type="InterPro" id="IPR035919">
    <property type="entry name" value="EAL_sf"/>
</dbReference>
<comment type="caution">
    <text evidence="4">The sequence shown here is derived from an EMBL/GenBank/DDBJ whole genome shotgun (WGS) entry which is preliminary data.</text>
</comment>
<gene>
    <name evidence="4" type="ORF">N479_21745</name>
</gene>
<dbReference type="InterPro" id="IPR050706">
    <property type="entry name" value="Cyclic-di-GMP_PDE-like"/>
</dbReference>
<dbReference type="PATRIC" id="fig|1129367.4.peg.4521"/>
<dbReference type="Pfam" id="PF00563">
    <property type="entry name" value="EAL"/>
    <property type="match status" value="1"/>
</dbReference>
<evidence type="ECO:0000256" key="1">
    <source>
        <dbReference type="PROSITE-ProRule" id="PRU00169"/>
    </source>
</evidence>
<proteinExistence type="predicted"/>
<dbReference type="RefSeq" id="WP_046357874.1">
    <property type="nucleotide sequence ID" value="NZ_AUXW01000181.1"/>
</dbReference>
<evidence type="ECO:0000259" key="3">
    <source>
        <dbReference type="PROSITE" id="PS50883"/>
    </source>
</evidence>
<dbReference type="InterPro" id="IPR001633">
    <property type="entry name" value="EAL_dom"/>
</dbReference>
<keyword evidence="1" id="KW-0597">Phosphoprotein</keyword>
<dbReference type="GO" id="GO:0000160">
    <property type="term" value="P:phosphorelay signal transduction system"/>
    <property type="evidence" value="ECO:0007669"/>
    <property type="project" value="InterPro"/>
</dbReference>
<evidence type="ECO:0000313" key="4">
    <source>
        <dbReference type="EMBL" id="KKE81648.1"/>
    </source>
</evidence>
<feature type="domain" description="EAL" evidence="3">
    <location>
        <begin position="139"/>
        <end position="393"/>
    </location>
</feature>
<evidence type="ECO:0000259" key="2">
    <source>
        <dbReference type="PROSITE" id="PS50110"/>
    </source>
</evidence>
<dbReference type="GO" id="GO:0071111">
    <property type="term" value="F:cyclic-guanylate-specific phosphodiesterase activity"/>
    <property type="evidence" value="ECO:0007669"/>
    <property type="project" value="InterPro"/>
</dbReference>
<dbReference type="AlphaFoldDB" id="A0A0F6A6A1"/>
<feature type="modified residue" description="4-aspartylphosphate" evidence="1">
    <location>
        <position position="57"/>
    </location>
</feature>
<dbReference type="Proteomes" id="UP000033434">
    <property type="component" value="Unassembled WGS sequence"/>
</dbReference>
<dbReference type="InterPro" id="IPR011006">
    <property type="entry name" value="CheY-like_superfamily"/>
</dbReference>
<dbReference type="SUPFAM" id="SSF52172">
    <property type="entry name" value="CheY-like"/>
    <property type="match status" value="1"/>
</dbReference>
<dbReference type="PROSITE" id="PS50883">
    <property type="entry name" value="EAL"/>
    <property type="match status" value="1"/>
</dbReference>
<feature type="domain" description="Response regulatory" evidence="2">
    <location>
        <begin position="7"/>
        <end position="127"/>
    </location>
</feature>
<evidence type="ECO:0000313" key="5">
    <source>
        <dbReference type="Proteomes" id="UP000033434"/>
    </source>
</evidence>
<dbReference type="PROSITE" id="PS50110">
    <property type="entry name" value="RESPONSE_REGULATORY"/>
    <property type="match status" value="1"/>
</dbReference>
<dbReference type="Gene3D" id="3.40.50.2300">
    <property type="match status" value="1"/>
</dbReference>
<dbReference type="SMART" id="SM00052">
    <property type="entry name" value="EAL"/>
    <property type="match status" value="1"/>
</dbReference>
<dbReference type="Gene3D" id="3.20.20.450">
    <property type="entry name" value="EAL domain"/>
    <property type="match status" value="1"/>
</dbReference>
<dbReference type="Pfam" id="PF00072">
    <property type="entry name" value="Response_reg"/>
    <property type="match status" value="1"/>
</dbReference>
<reference evidence="4 5" key="1">
    <citation type="journal article" date="2015" name="BMC Genomics">
        <title>Genome mining reveals unlocked bioactive potential of marine Gram-negative bacteria.</title>
        <authorList>
            <person name="Machado H."/>
            <person name="Sonnenschein E.C."/>
            <person name="Melchiorsen J."/>
            <person name="Gram L."/>
        </authorList>
    </citation>
    <scope>NUCLEOTIDE SEQUENCE [LARGE SCALE GENOMIC DNA]</scope>
    <source>
        <strain evidence="4 5">S4054</strain>
    </source>
</reference>
<name>A0A0F6A6A1_9GAMM</name>